<evidence type="ECO:0000256" key="1">
    <source>
        <dbReference type="ARBA" id="ARBA00022722"/>
    </source>
</evidence>
<keyword evidence="4 10" id="KW-0378">Hydrolase</keyword>
<organism evidence="12 13">
    <name type="scientific">[Empedobacter] haloabium</name>
    <dbReference type="NCBI Taxonomy" id="592317"/>
    <lineage>
        <taxon>Bacteria</taxon>
        <taxon>Pseudomonadati</taxon>
        <taxon>Pseudomonadota</taxon>
        <taxon>Betaproteobacteria</taxon>
        <taxon>Burkholderiales</taxon>
        <taxon>Oxalobacteraceae</taxon>
        <taxon>Telluria group</taxon>
        <taxon>Telluria group incertae sedis</taxon>
    </lineage>
</organism>
<dbReference type="InterPro" id="IPR013986">
    <property type="entry name" value="DExx_box_DNA_helicase_dom_sf"/>
</dbReference>
<keyword evidence="2 10" id="KW-0547">Nucleotide-binding</keyword>
<evidence type="ECO:0000256" key="6">
    <source>
        <dbReference type="ARBA" id="ARBA00022839"/>
    </source>
</evidence>
<dbReference type="Pfam" id="PF17946">
    <property type="entry name" value="RecC_C"/>
    <property type="match status" value="1"/>
</dbReference>
<dbReference type="Gene3D" id="3.40.50.10930">
    <property type="match status" value="1"/>
</dbReference>
<reference evidence="12 13" key="1">
    <citation type="journal article" date="2019" name="Int. J. Syst. Evol. Microbiol.">
        <title>The Draft Whole-Genome Sequence of the Antibiotic Producer Empedobacter haloabium ATCC 31962 Provides Indications for Its Taxonomic Reclassification.</title>
        <authorList>
            <person name="Miess H."/>
            <person name="Arlt P."/>
            <person name="Apel A.K."/>
            <person name="Weber T."/>
            <person name="Nieselt K."/>
            <person name="Hanssen F."/>
            <person name="Czemmel S."/>
            <person name="Nahnsen S."/>
            <person name="Gross H."/>
        </authorList>
    </citation>
    <scope>NUCLEOTIDE SEQUENCE [LARGE SCALE GENOMIC DNA]</scope>
    <source>
        <strain evidence="12 13">ATCC 31962</strain>
    </source>
</reference>
<keyword evidence="6 10" id="KW-0269">Exonuclease</keyword>
<dbReference type="InterPro" id="IPR027417">
    <property type="entry name" value="P-loop_NTPase"/>
</dbReference>
<keyword evidence="13" id="KW-1185">Reference proteome</keyword>
<dbReference type="InterPro" id="IPR011335">
    <property type="entry name" value="Restrct_endonuc-II-like"/>
</dbReference>
<evidence type="ECO:0000256" key="3">
    <source>
        <dbReference type="ARBA" id="ARBA00022763"/>
    </source>
</evidence>
<dbReference type="Gene3D" id="1.10.486.10">
    <property type="entry name" value="PCRA, domain 4"/>
    <property type="match status" value="1"/>
</dbReference>
<dbReference type="Proteomes" id="UP000321323">
    <property type="component" value="Chromosome"/>
</dbReference>
<comment type="similarity">
    <text evidence="10">Belongs to the RecC family.</text>
</comment>
<evidence type="ECO:0000256" key="10">
    <source>
        <dbReference type="HAMAP-Rule" id="MF_01486"/>
    </source>
</evidence>
<proteinExistence type="inferred from homology"/>
<dbReference type="Gene3D" id="1.10.10.990">
    <property type="match status" value="1"/>
</dbReference>
<keyword evidence="9 10" id="KW-0234">DNA repair</keyword>
<dbReference type="SUPFAM" id="SSF52540">
    <property type="entry name" value="P-loop containing nucleoside triphosphate hydrolases"/>
    <property type="match status" value="2"/>
</dbReference>
<evidence type="ECO:0000256" key="5">
    <source>
        <dbReference type="ARBA" id="ARBA00022806"/>
    </source>
</evidence>
<dbReference type="HAMAP" id="MF_01486">
    <property type="entry name" value="RecC"/>
    <property type="match status" value="1"/>
</dbReference>
<comment type="miscellaneous">
    <text evidence="10">In the RecBCD complex, RecB has a slow 3'-5' helicase, an exonuclease activity and loads RecA onto ssDNA, RecD has a fast 5'-3' helicase activity, while RecC stimulates the ATPase and processivity of the RecB helicase and contributes to recognition of the Chi site.</text>
</comment>
<evidence type="ECO:0000313" key="12">
    <source>
        <dbReference type="EMBL" id="WUR11257.1"/>
    </source>
</evidence>
<comment type="subunit">
    <text evidence="10">Heterotrimer of RecB, RecC and RecD. All subunits contribute to DNA-binding.</text>
</comment>
<dbReference type="PIRSF" id="PIRSF000980">
    <property type="entry name" value="RecC"/>
    <property type="match status" value="1"/>
</dbReference>
<dbReference type="GO" id="GO:0008854">
    <property type="term" value="F:exodeoxyribonuclease V activity"/>
    <property type="evidence" value="ECO:0007669"/>
    <property type="project" value="UniProtKB-EC"/>
</dbReference>
<dbReference type="Gene3D" id="3.40.50.300">
    <property type="entry name" value="P-loop containing nucleotide triphosphate hydrolases"/>
    <property type="match status" value="1"/>
</dbReference>
<accession>A0ABZ1UEU8</accession>
<evidence type="ECO:0000256" key="9">
    <source>
        <dbReference type="ARBA" id="ARBA00023204"/>
    </source>
</evidence>
<dbReference type="SUPFAM" id="SSF52980">
    <property type="entry name" value="Restriction endonuclease-like"/>
    <property type="match status" value="1"/>
</dbReference>
<keyword evidence="7 10" id="KW-0067">ATP-binding</keyword>
<dbReference type="InterPro" id="IPR041500">
    <property type="entry name" value="RecC_C"/>
</dbReference>
<dbReference type="EMBL" id="CP136508">
    <property type="protein sequence ID" value="WUR11257.1"/>
    <property type="molecule type" value="Genomic_DNA"/>
</dbReference>
<protein>
    <recommendedName>
        <fullName evidence="10">RecBCD enzyme subunit RecC</fullName>
    </recommendedName>
    <alternativeName>
        <fullName evidence="10">Exonuclease V subunit RecC</fullName>
        <shortName evidence="10">ExoV subunit RecC</shortName>
    </alternativeName>
    <alternativeName>
        <fullName evidence="10">Helicase/nuclease RecBCD subunit RecC</fullName>
    </alternativeName>
</protein>
<evidence type="ECO:0000256" key="4">
    <source>
        <dbReference type="ARBA" id="ARBA00022801"/>
    </source>
</evidence>
<keyword evidence="5 10" id="KW-0347">Helicase</keyword>
<keyword evidence="1 10" id="KW-0540">Nuclease</keyword>
<evidence type="ECO:0000259" key="11">
    <source>
        <dbReference type="Pfam" id="PF17946"/>
    </source>
</evidence>
<evidence type="ECO:0000256" key="7">
    <source>
        <dbReference type="ARBA" id="ARBA00022840"/>
    </source>
</evidence>
<dbReference type="PANTHER" id="PTHR30591:SF1">
    <property type="entry name" value="RECBCD ENZYME SUBUNIT RECC"/>
    <property type="match status" value="1"/>
</dbReference>
<evidence type="ECO:0000313" key="13">
    <source>
        <dbReference type="Proteomes" id="UP000321323"/>
    </source>
</evidence>
<keyword evidence="8 10" id="KW-0238">DNA-binding</keyword>
<evidence type="ECO:0000256" key="8">
    <source>
        <dbReference type="ARBA" id="ARBA00023125"/>
    </source>
</evidence>
<sequence length="1141" mass="126389">MTSPIAPGLLILHGNQLEQLRAAVFQWLRGHPLDPLETDILLVQSNGVAEWLKIAMAEEMGVCAATRVALPARFLWQAYRAMLGRERVPRISAFDKGPLTWRLMRLLPALLADATFAPLRHFLADGDPERRLQLAERLADLFDQYQVYRADWLADWAAGRDQMRCPRGVAHPLPEGQRWQAALWRAVVASVPEEERALGRASVHTEFVRAVEQGGRPVAPLPRRVVLFGVSALPYQTLQALAALARFTQVIVAVPNPCRYYWGDIIDGRDLLRAARRRQQPRNGLDLAAVPLEELHAHSHPLLASWGRQGRDYIRMLDEFDEASSSAGAGEHLRVDLFSEGDGDTLLRQLQGAVRDLLPLAEHAFPPPEPDDRSIVFHVAHSVQREVEVLHDQLLTMFAADPTLRPRDVVVMVPDIDVFTAAIHAVFGQYRRGRTALDARHIPFEIGDVNDRSVNPLLVALEWLLRLPQQRCRQSEVRDLLDVPAVAARFGLAAQDLPILGQWIEGAGVRWGLDRRHREGLGLGPAGEQNAWIFGIRRMLLGYASGSGAAFGDIEPYGEVGGLDAALAGSLAQLVEQLLGWRAALAQPRTPLEWGEQARALLAAFFDAREEADRLTLNQLNDTLNAWLETCEGAGFDEPVPLSVLREAWLGALDEPSLEHQFVSGGVTFCTLMPMRAVPFRVVCLLGMNDGDFPRRASRLDFDLLALPGMGRPGDRSRRDDDRYLMLEAVLAARDTLYVSWCGRNVRDNSEQPPSVLVSQLMDYLKAGWQLPDLQERTTEHALQPFSRRYFEQGGLLTYAGEWRAAHNTGEDANEAGPDEGLALAPFEIDERFRLKLSMLAAFLRQPVRFFFRQRLGVVFAESALVGEDEEPFGLDGLQRYQLEDALLHDAGEDDVEDGEKALASLLARAERLQREGVLPIGLIGDKVRDTLVQALLPVRQAWLRLRARYPHPANKLPVGLVLDGVVLEDWIDQLRSDGEQTVWLLQMSSKALDKTGQPRGDKLIGMWLRQLAASAQGAAYTGLLVARDAVVTMPPLAQDSARTVLAGLVTWWRHGMDGPLPVACRTALALVTGGDARAAYDGGFDLDGEGADESLARLWPDYAALAAQPEHARVAQELYGPLAAWLKEHVGVQPIEGEGA</sequence>
<dbReference type="Pfam" id="PF04257">
    <property type="entry name" value="Exonuc_V_gamma"/>
    <property type="match status" value="1"/>
</dbReference>
<feature type="domain" description="RecC C-terminal" evidence="11">
    <location>
        <begin position="835"/>
        <end position="1073"/>
    </location>
</feature>
<gene>
    <name evidence="10 12" type="primary">recC</name>
    <name evidence="12" type="ORF">E7V67_016220</name>
</gene>
<dbReference type="PANTHER" id="PTHR30591">
    <property type="entry name" value="RECBCD ENZYME SUBUNIT RECC"/>
    <property type="match status" value="1"/>
</dbReference>
<dbReference type="InterPro" id="IPR006697">
    <property type="entry name" value="RecC"/>
</dbReference>
<evidence type="ECO:0000256" key="2">
    <source>
        <dbReference type="ARBA" id="ARBA00022741"/>
    </source>
</evidence>
<dbReference type="Gene3D" id="1.10.10.160">
    <property type="match status" value="1"/>
</dbReference>
<name>A0ABZ1UEU8_9BURK</name>
<comment type="function">
    <text evidence="10">A helicase/nuclease that prepares dsDNA breaks (DSB) for recombinational DNA repair. Binds to DSBs and unwinds DNA via a highly rapid and processive ATP-dependent bidirectional helicase activity. Unwinds dsDNA until it encounters a Chi (crossover hotspot instigator) sequence from the 3' direction. Cuts ssDNA a few nucleotides 3' to the Chi site. The properties and activities of the enzyme are changed at Chi. The Chi-altered holoenzyme produces a long 3'-ssDNA overhang and facilitates RecA-binding to the ssDNA for homologous DNA recombination and repair. Holoenzyme degrades any linearized DNA that is unable to undergo homologous recombination. In the holoenzyme this subunit recognizes the wild-type Chi sequence, and when added to isolated RecB increases its ATP-dependent helicase processivity.</text>
</comment>
<keyword evidence="3 10" id="KW-0227">DNA damage</keyword>
<dbReference type="NCBIfam" id="TIGR01450">
    <property type="entry name" value="recC"/>
    <property type="match status" value="1"/>
</dbReference>